<gene>
    <name evidence="2" type="ORF">ADK38_33140</name>
</gene>
<dbReference type="PANTHER" id="PTHR45527:SF1">
    <property type="entry name" value="FATTY ACID SYNTHASE"/>
    <property type="match status" value="1"/>
</dbReference>
<name>A0ABR5IY45_9ACTN</name>
<dbReference type="EMBL" id="LGUT01003052">
    <property type="protein sequence ID" value="KOG86064.1"/>
    <property type="molecule type" value="Genomic_DNA"/>
</dbReference>
<evidence type="ECO:0000259" key="1">
    <source>
        <dbReference type="Pfam" id="PF00501"/>
    </source>
</evidence>
<proteinExistence type="predicted"/>
<evidence type="ECO:0000313" key="2">
    <source>
        <dbReference type="EMBL" id="KOG86064.1"/>
    </source>
</evidence>
<feature type="non-terminal residue" evidence="2">
    <location>
        <position position="1"/>
    </location>
</feature>
<protein>
    <recommendedName>
        <fullName evidence="1">AMP-dependent synthetase/ligase domain-containing protein</fullName>
    </recommendedName>
</protein>
<evidence type="ECO:0000313" key="3">
    <source>
        <dbReference type="Proteomes" id="UP000037020"/>
    </source>
</evidence>
<dbReference type="Proteomes" id="UP000037020">
    <property type="component" value="Unassembled WGS sequence"/>
</dbReference>
<dbReference type="SUPFAM" id="SSF56801">
    <property type="entry name" value="Acetyl-CoA synthetase-like"/>
    <property type="match status" value="1"/>
</dbReference>
<reference evidence="2 3" key="1">
    <citation type="submission" date="2015-07" db="EMBL/GenBank/DDBJ databases">
        <authorList>
            <person name="Ju K.-S."/>
            <person name="Doroghazi J.R."/>
            <person name="Metcalf W.W."/>
        </authorList>
    </citation>
    <scope>NUCLEOTIDE SEQUENCE [LARGE SCALE GENOMIC DNA]</scope>
    <source>
        <strain evidence="2 3">NRRL B-3589</strain>
    </source>
</reference>
<dbReference type="InterPro" id="IPR000873">
    <property type="entry name" value="AMP-dep_synth/lig_dom"/>
</dbReference>
<feature type="domain" description="AMP-dependent synthetase/ligase" evidence="1">
    <location>
        <begin position="2"/>
        <end position="41"/>
    </location>
</feature>
<dbReference type="PANTHER" id="PTHR45527">
    <property type="entry name" value="NONRIBOSOMAL PEPTIDE SYNTHETASE"/>
    <property type="match status" value="1"/>
</dbReference>
<dbReference type="Pfam" id="PF00501">
    <property type="entry name" value="AMP-binding"/>
    <property type="match status" value="1"/>
</dbReference>
<accession>A0ABR5IY45</accession>
<organism evidence="2 3">
    <name type="scientific">Streptomyces varsoviensis</name>
    <dbReference type="NCBI Taxonomy" id="67373"/>
    <lineage>
        <taxon>Bacteria</taxon>
        <taxon>Bacillati</taxon>
        <taxon>Actinomycetota</taxon>
        <taxon>Actinomycetes</taxon>
        <taxon>Kitasatosporales</taxon>
        <taxon>Streptomycetaceae</taxon>
        <taxon>Streptomyces</taxon>
    </lineage>
</organism>
<sequence>PIGRPLTNRQVYVLDAFLNPLPPGLTGELYIAGAGLAHGYLERPGISAERFVACPFATEAAGGAYGGGPGGPSGGRMYRTGDLVRWTDDGELV</sequence>
<feature type="non-terminal residue" evidence="2">
    <location>
        <position position="93"/>
    </location>
</feature>
<keyword evidence="3" id="KW-1185">Reference proteome</keyword>
<comment type="caution">
    <text evidence="2">The sequence shown here is derived from an EMBL/GenBank/DDBJ whole genome shotgun (WGS) entry which is preliminary data.</text>
</comment>
<dbReference type="Gene3D" id="2.30.38.10">
    <property type="entry name" value="Luciferase, Domain 3"/>
    <property type="match status" value="1"/>
</dbReference>